<sequence length="429" mass="49249">MLNRPNLDIAYTINTEPEIYLEMAEKFRAAFEFIDDAVAAFDPAIIQLFETKFSSSGRDSSSWRDNFQFIDFADNTISDEEGYYKEDLFLDSELQMLSDAGIDVKEGSDVSVMYFFWMQSKGLPIDSPNFFHLDVNQKGFQSYQISLSDEYHVMLIDALLDIENDQPIFSIVEENWSISHEQICVVIPDFDSKVKELMTNLVNSNFRATTYYGLDSLLTGSLFTDEFIDKLAISLDESPTKLHKELVDLSVISEKIWANPQKESPSINEFYRYLNHIRNLDVSSELSLFGAERTDDIVAILDKCRTLYDIKFVPSTHLPSEPSSLKELNASHAFFSLTTRLATVYFEGKDFTTHLDDYCALIEHPLFVEHQEQWPDDLICLLPQIQDYRDSCKLADYLDEVICENETENVIENAMTVDNGFITAPQNTL</sequence>
<keyword evidence="2" id="KW-1185">Reference proteome</keyword>
<dbReference type="Proteomes" id="UP000617555">
    <property type="component" value="Unassembled WGS sequence"/>
</dbReference>
<protein>
    <submittedName>
        <fullName evidence="1">Uncharacterized protein</fullName>
    </submittedName>
</protein>
<evidence type="ECO:0000313" key="1">
    <source>
        <dbReference type="EMBL" id="GGB53374.1"/>
    </source>
</evidence>
<name>A0ABQ1IX59_9GAMM</name>
<gene>
    <name evidence="1" type="ORF">GCM10011607_12420</name>
</gene>
<evidence type="ECO:0000313" key="2">
    <source>
        <dbReference type="Proteomes" id="UP000617555"/>
    </source>
</evidence>
<accession>A0ABQ1IX59</accession>
<dbReference type="RefSeq" id="WP_188738087.1">
    <property type="nucleotide sequence ID" value="NZ_BMII01000008.1"/>
</dbReference>
<dbReference type="EMBL" id="BMII01000008">
    <property type="protein sequence ID" value="GGB53374.1"/>
    <property type="molecule type" value="Genomic_DNA"/>
</dbReference>
<comment type="caution">
    <text evidence="1">The sequence shown here is derived from an EMBL/GenBank/DDBJ whole genome shotgun (WGS) entry which is preliminary data.</text>
</comment>
<proteinExistence type="predicted"/>
<organism evidence="1 2">
    <name type="scientific">Shewanella inventionis</name>
    <dbReference type="NCBI Taxonomy" id="1738770"/>
    <lineage>
        <taxon>Bacteria</taxon>
        <taxon>Pseudomonadati</taxon>
        <taxon>Pseudomonadota</taxon>
        <taxon>Gammaproteobacteria</taxon>
        <taxon>Alteromonadales</taxon>
        <taxon>Shewanellaceae</taxon>
        <taxon>Shewanella</taxon>
    </lineage>
</organism>
<reference evidence="2" key="1">
    <citation type="journal article" date="2019" name="Int. J. Syst. Evol. Microbiol.">
        <title>The Global Catalogue of Microorganisms (GCM) 10K type strain sequencing project: providing services to taxonomists for standard genome sequencing and annotation.</title>
        <authorList>
            <consortium name="The Broad Institute Genomics Platform"/>
            <consortium name="The Broad Institute Genome Sequencing Center for Infectious Disease"/>
            <person name="Wu L."/>
            <person name="Ma J."/>
        </authorList>
    </citation>
    <scope>NUCLEOTIDE SEQUENCE [LARGE SCALE GENOMIC DNA]</scope>
    <source>
        <strain evidence="2">CGMCC 1.15339</strain>
    </source>
</reference>